<dbReference type="GO" id="GO:0020037">
    <property type="term" value="F:heme binding"/>
    <property type="evidence" value="ECO:0007669"/>
    <property type="project" value="InterPro"/>
</dbReference>
<keyword evidence="3" id="KW-1185">Reference proteome</keyword>
<protein>
    <submittedName>
        <fullName evidence="2">Guanylate cyclase</fullName>
    </submittedName>
</protein>
<dbReference type="RefSeq" id="WP_006969084.1">
    <property type="nucleotide sequence ID" value="NZ_ABCS01000001.1"/>
</dbReference>
<proteinExistence type="predicted"/>
<comment type="caution">
    <text evidence="2">The sequence shown here is derived from an EMBL/GenBank/DDBJ whole genome shotgun (WGS) entry which is preliminary data.</text>
</comment>
<evidence type="ECO:0000313" key="2">
    <source>
        <dbReference type="EMBL" id="EDM81909.1"/>
    </source>
</evidence>
<dbReference type="InterPro" id="IPR011644">
    <property type="entry name" value="Heme_NO-bd"/>
</dbReference>
<dbReference type="STRING" id="391625.PPSIR1_05563"/>
<dbReference type="EMBL" id="ABCS01000001">
    <property type="protein sequence ID" value="EDM81909.1"/>
    <property type="molecule type" value="Genomic_DNA"/>
</dbReference>
<dbReference type="AlphaFoldDB" id="A6FX85"/>
<organism evidence="2 3">
    <name type="scientific">Plesiocystis pacifica SIR-1</name>
    <dbReference type="NCBI Taxonomy" id="391625"/>
    <lineage>
        <taxon>Bacteria</taxon>
        <taxon>Pseudomonadati</taxon>
        <taxon>Myxococcota</taxon>
        <taxon>Polyangia</taxon>
        <taxon>Nannocystales</taxon>
        <taxon>Nannocystaceae</taxon>
        <taxon>Plesiocystis</taxon>
    </lineage>
</organism>
<name>A6FX85_9BACT</name>
<sequence length="183" mass="21339">MKGAFLKCMKEMVVTQHGEDQWIEILTASDFPNKKPILATSTVPDEHFYSVLKTSQRQLKMGRRQLYDAFADYWICIYGPRLSPRQFEECSNSREFLAVLDHIHETVQRRVRGAKPPTLTMEWQSEDIMIVTYESERELVDLLMAMFRALGRYFNDDIERVEKIDSTHVRVGFAELVDISAAQ</sequence>
<dbReference type="Gene3D" id="3.90.1520.10">
    <property type="entry name" value="H-NOX domain"/>
    <property type="match status" value="1"/>
</dbReference>
<feature type="domain" description="Heme NO-binding" evidence="1">
    <location>
        <begin position="2"/>
        <end position="159"/>
    </location>
</feature>
<dbReference type="Proteomes" id="UP000005801">
    <property type="component" value="Unassembled WGS sequence"/>
</dbReference>
<evidence type="ECO:0000259" key="1">
    <source>
        <dbReference type="Pfam" id="PF07700"/>
    </source>
</evidence>
<accession>A6FX85</accession>
<dbReference type="Pfam" id="PF07700">
    <property type="entry name" value="HNOB"/>
    <property type="match status" value="1"/>
</dbReference>
<dbReference type="InterPro" id="IPR024096">
    <property type="entry name" value="NO_sig/Golgi_transp_ligand-bd"/>
</dbReference>
<evidence type="ECO:0000313" key="3">
    <source>
        <dbReference type="Proteomes" id="UP000005801"/>
    </source>
</evidence>
<dbReference type="SUPFAM" id="SSF111126">
    <property type="entry name" value="Ligand-binding domain in the NO signalling and Golgi transport"/>
    <property type="match status" value="1"/>
</dbReference>
<reference evidence="2 3" key="1">
    <citation type="submission" date="2007-06" db="EMBL/GenBank/DDBJ databases">
        <authorList>
            <person name="Shimkets L."/>
            <person name="Ferriera S."/>
            <person name="Johnson J."/>
            <person name="Kravitz S."/>
            <person name="Beeson K."/>
            <person name="Sutton G."/>
            <person name="Rogers Y.-H."/>
            <person name="Friedman R."/>
            <person name="Frazier M."/>
            <person name="Venter J.C."/>
        </authorList>
    </citation>
    <scope>NUCLEOTIDE SEQUENCE [LARGE SCALE GENOMIC DNA]</scope>
    <source>
        <strain evidence="2 3">SIR-1</strain>
    </source>
</reference>
<dbReference type="InterPro" id="IPR038158">
    <property type="entry name" value="H-NOX_domain_sf"/>
</dbReference>
<dbReference type="eggNOG" id="COG0840">
    <property type="taxonomic scope" value="Bacteria"/>
</dbReference>
<gene>
    <name evidence="2" type="ORF">PPSIR1_05563</name>
</gene>